<evidence type="ECO:0000256" key="5">
    <source>
        <dbReference type="SAM" id="Phobius"/>
    </source>
</evidence>
<keyword evidence="3 5" id="KW-1133">Transmembrane helix</keyword>
<evidence type="ECO:0000313" key="6">
    <source>
        <dbReference type="EMBL" id="SEM25958.1"/>
    </source>
</evidence>
<gene>
    <name evidence="6" type="ORF">SAMN04487839_10921</name>
</gene>
<dbReference type="GO" id="GO:0055085">
    <property type="term" value="P:transmembrane transport"/>
    <property type="evidence" value="ECO:0007669"/>
    <property type="project" value="InterPro"/>
</dbReference>
<proteinExistence type="predicted"/>
<keyword evidence="2 5" id="KW-0812">Transmembrane</keyword>
<evidence type="ECO:0000256" key="2">
    <source>
        <dbReference type="ARBA" id="ARBA00022692"/>
    </source>
</evidence>
<evidence type="ECO:0000256" key="4">
    <source>
        <dbReference type="ARBA" id="ARBA00023136"/>
    </source>
</evidence>
<evidence type="ECO:0000256" key="3">
    <source>
        <dbReference type="ARBA" id="ARBA00022989"/>
    </source>
</evidence>
<protein>
    <submittedName>
        <fullName evidence="6">Membrane transport protein</fullName>
    </submittedName>
</protein>
<dbReference type="Proteomes" id="UP000182764">
    <property type="component" value="Unassembled WGS sequence"/>
</dbReference>
<dbReference type="GO" id="GO:0016020">
    <property type="term" value="C:membrane"/>
    <property type="evidence" value="ECO:0007669"/>
    <property type="project" value="UniProtKB-SubCell"/>
</dbReference>
<feature type="transmembrane region" description="Helical" evidence="5">
    <location>
        <begin position="38"/>
        <end position="57"/>
    </location>
</feature>
<dbReference type="AlphaFoldDB" id="A0A1H7WYL7"/>
<comment type="subcellular location">
    <subcellularLocation>
        <location evidence="1">Membrane</location>
        <topology evidence="1">Multi-pass membrane protein</topology>
    </subcellularLocation>
</comment>
<organism evidence="6 7">
    <name type="scientific">Streptococcus gallolyticus</name>
    <dbReference type="NCBI Taxonomy" id="315405"/>
    <lineage>
        <taxon>Bacteria</taxon>
        <taxon>Bacillati</taxon>
        <taxon>Bacillota</taxon>
        <taxon>Bacilli</taxon>
        <taxon>Lactobacillales</taxon>
        <taxon>Streptococcaceae</taxon>
        <taxon>Streptococcus</taxon>
    </lineage>
</organism>
<evidence type="ECO:0000313" key="7">
    <source>
        <dbReference type="Proteomes" id="UP000182764"/>
    </source>
</evidence>
<dbReference type="Pfam" id="PF03547">
    <property type="entry name" value="Mem_trans"/>
    <property type="match status" value="1"/>
</dbReference>
<reference evidence="6 7" key="1">
    <citation type="submission" date="2016-10" db="EMBL/GenBank/DDBJ databases">
        <authorList>
            <person name="de Groot N.N."/>
        </authorList>
    </citation>
    <scope>NUCLEOTIDE SEQUENCE [LARGE SCALE GENOMIC DNA]</scope>
    <source>
        <strain evidence="6 7">VTM1R29</strain>
    </source>
</reference>
<evidence type="ECO:0000256" key="1">
    <source>
        <dbReference type="ARBA" id="ARBA00004141"/>
    </source>
</evidence>
<dbReference type="RefSeq" id="WP_247945548.1">
    <property type="nucleotide sequence ID" value="NZ_FNFJ01000002.1"/>
</dbReference>
<dbReference type="InterPro" id="IPR004776">
    <property type="entry name" value="Mem_transp_PIN-like"/>
</dbReference>
<keyword evidence="4 5" id="KW-0472">Membrane</keyword>
<feature type="transmembrane region" description="Helical" evidence="5">
    <location>
        <begin position="69"/>
        <end position="88"/>
    </location>
</feature>
<sequence length="112" mass="11641">MATLKNLVSPPLVAIVLAVIFIVVGIPVPTIAESVLNTIGSTSMPLALIYIGGVLCSANLKPVLKCGELYAGIIVKMIAIPVATFFVMSQLGLPEDMSATIAYMAAPRANAR</sequence>
<feature type="transmembrane region" description="Helical" evidence="5">
    <location>
        <begin position="12"/>
        <end position="32"/>
    </location>
</feature>
<accession>A0A1H7WYL7</accession>
<name>A0A1H7WYL7_9STRE</name>
<dbReference type="EMBL" id="FOBM01000009">
    <property type="protein sequence ID" value="SEM25958.1"/>
    <property type="molecule type" value="Genomic_DNA"/>
</dbReference>